<organism evidence="1 2">
    <name type="scientific">Dendrolimus kikuchii</name>
    <dbReference type="NCBI Taxonomy" id="765133"/>
    <lineage>
        <taxon>Eukaryota</taxon>
        <taxon>Metazoa</taxon>
        <taxon>Ecdysozoa</taxon>
        <taxon>Arthropoda</taxon>
        <taxon>Hexapoda</taxon>
        <taxon>Insecta</taxon>
        <taxon>Pterygota</taxon>
        <taxon>Neoptera</taxon>
        <taxon>Endopterygota</taxon>
        <taxon>Lepidoptera</taxon>
        <taxon>Glossata</taxon>
        <taxon>Ditrysia</taxon>
        <taxon>Bombycoidea</taxon>
        <taxon>Lasiocampidae</taxon>
        <taxon>Dendrolimus</taxon>
    </lineage>
</organism>
<dbReference type="Proteomes" id="UP000824533">
    <property type="component" value="Linkage Group LG09"/>
</dbReference>
<evidence type="ECO:0000313" key="1">
    <source>
        <dbReference type="EMBL" id="KAJ0178696.1"/>
    </source>
</evidence>
<protein>
    <submittedName>
        <fullName evidence="1">Uncharacterized protein</fullName>
    </submittedName>
</protein>
<reference evidence="1 2" key="1">
    <citation type="journal article" date="2021" name="Front. Genet.">
        <title>Chromosome-Level Genome Assembly Reveals Significant Gene Expansion in the Toll and IMD Signaling Pathways of Dendrolimus kikuchii.</title>
        <authorList>
            <person name="Zhou J."/>
            <person name="Wu P."/>
            <person name="Xiong Z."/>
            <person name="Liu N."/>
            <person name="Zhao N."/>
            <person name="Ji M."/>
            <person name="Qiu Y."/>
            <person name="Yang B."/>
        </authorList>
    </citation>
    <scope>NUCLEOTIDE SEQUENCE [LARGE SCALE GENOMIC DNA]</scope>
    <source>
        <strain evidence="1">Ann1</strain>
    </source>
</reference>
<comment type="caution">
    <text evidence="1">The sequence shown here is derived from an EMBL/GenBank/DDBJ whole genome shotgun (WGS) entry which is preliminary data.</text>
</comment>
<dbReference type="EMBL" id="CM034395">
    <property type="protein sequence ID" value="KAJ0178696.1"/>
    <property type="molecule type" value="Genomic_DNA"/>
</dbReference>
<evidence type="ECO:0000313" key="2">
    <source>
        <dbReference type="Proteomes" id="UP000824533"/>
    </source>
</evidence>
<proteinExistence type="predicted"/>
<accession>A0ACC1D3Z5</accession>
<name>A0ACC1D3Z5_9NEOP</name>
<keyword evidence="2" id="KW-1185">Reference proteome</keyword>
<gene>
    <name evidence="1" type="ORF">K1T71_005471</name>
</gene>
<sequence>MNFTKLLIILIVYVMKIDTMAIKGPVLTRYDPCGLGVIHFDKISPQYWKGVVNFGLYSNLVEAEMEIYFEKEVVIYGVSHNTSFKVRRNNWHDFRIKPVGPTPKRYTFNLAVQNVDDDDVPVVISFAINNVTLCNDEIKAAQTINSLNVTQQFPGKPYVHMCGRRSLNNAELTSVRTDAKPGDWPWHVAILIKDSVTDLSKYQCGGNIVSTTAIVTAAHCGFIRGLQINTEDIIVVAGVSDYKNLDHPGIQTRIAQRLILHPSYNFEYSSSDLAIIKVNPFKFTDYVQPICIWGPVYDKTNLFGKEATVVGFGATENGKQSNTLRSTYIMVQNDTTCIAFAPKVYAKLINEFTFCAGYGPTAGINPRNGDSGGGLVVETMQPDHKISWYLRGVLSKCGVSPGKVNCDPNYYVVYTDVGPHYGWIYHNSGLIYRSNVEQPMERQ</sequence>